<protein>
    <submittedName>
        <fullName evidence="2">Uncharacterized protein</fullName>
    </submittedName>
</protein>
<dbReference type="EMBL" id="JAMXWF010000048">
    <property type="protein sequence ID" value="MDQ6412814.1"/>
    <property type="molecule type" value="Genomic_DNA"/>
</dbReference>
<evidence type="ECO:0000313" key="1">
    <source>
        <dbReference type="EMBL" id="MCX4151000.1"/>
    </source>
</evidence>
<evidence type="ECO:0000313" key="4">
    <source>
        <dbReference type="Proteomes" id="UP001242288"/>
    </source>
</evidence>
<dbReference type="EMBL" id="JAPKHW010000048">
    <property type="protein sequence ID" value="MCX4151000.1"/>
    <property type="molecule type" value="Genomic_DNA"/>
</dbReference>
<accession>A0AAP5BMY3</accession>
<evidence type="ECO:0000313" key="2">
    <source>
        <dbReference type="EMBL" id="MDQ6412814.1"/>
    </source>
</evidence>
<comment type="caution">
    <text evidence="2">The sequence shown here is derived from an EMBL/GenBank/DDBJ whole genome shotgun (WGS) entry which is preliminary data.</text>
</comment>
<dbReference type="Proteomes" id="UP001209412">
    <property type="component" value="Unassembled WGS sequence"/>
</dbReference>
<dbReference type="AlphaFoldDB" id="A0AAP5BMY3"/>
<dbReference type="Proteomes" id="UP001242288">
    <property type="component" value="Unassembled WGS sequence"/>
</dbReference>
<gene>
    <name evidence="2" type="ORF">NIE36_37455</name>
    <name evidence="1" type="ORF">OSB80_37545</name>
</gene>
<dbReference type="RefSeq" id="WP_266241745.1">
    <property type="nucleotide sequence ID" value="NZ_JAMXWF010000048.1"/>
</dbReference>
<name>A0AAP5BMY3_9BURK</name>
<reference evidence="2" key="1">
    <citation type="submission" date="2022-06" db="EMBL/GenBank/DDBJ databases">
        <title>PHB producers.</title>
        <authorList>
            <person name="Besaury L."/>
        </authorList>
    </citation>
    <scope>NUCLEOTIDE SEQUENCE</scope>
    <source>
        <strain evidence="2 3">SEWS6</strain>
    </source>
</reference>
<proteinExistence type="predicted"/>
<evidence type="ECO:0000313" key="3">
    <source>
        <dbReference type="Proteomes" id="UP001209412"/>
    </source>
</evidence>
<sequence>MKLMARAMALDLLIESNEVIITAEASDGIHTAPYRGKCNRSAILSFLEFAGKKARAIVYSHDAKTGPVGIDVASGEALAWTPTNE</sequence>
<organism evidence="2 4">
    <name type="scientific">Paraburkholderia madseniana</name>
    <dbReference type="NCBI Taxonomy" id="2599607"/>
    <lineage>
        <taxon>Bacteria</taxon>
        <taxon>Pseudomonadati</taxon>
        <taxon>Pseudomonadota</taxon>
        <taxon>Betaproteobacteria</taxon>
        <taxon>Burkholderiales</taxon>
        <taxon>Burkholderiaceae</taxon>
        <taxon>Paraburkholderia</taxon>
    </lineage>
</organism>
<keyword evidence="3" id="KW-1185">Reference proteome</keyword>